<reference evidence="5" key="1">
    <citation type="journal article" date="2014" name="Front. Microbiol.">
        <title>High frequency of phylogenetically diverse reductive dehalogenase-homologous genes in deep subseafloor sedimentary metagenomes.</title>
        <authorList>
            <person name="Kawai M."/>
            <person name="Futagami T."/>
            <person name="Toyoda A."/>
            <person name="Takaki Y."/>
            <person name="Nishi S."/>
            <person name="Hori S."/>
            <person name="Arai W."/>
            <person name="Tsubouchi T."/>
            <person name="Morono Y."/>
            <person name="Uchiyama I."/>
            <person name="Ito T."/>
            <person name="Fujiyama A."/>
            <person name="Inagaki F."/>
            <person name="Takami H."/>
        </authorList>
    </citation>
    <scope>NUCLEOTIDE SEQUENCE</scope>
    <source>
        <strain evidence="5">Expedition CK06-06</strain>
    </source>
</reference>
<dbReference type="Pfam" id="PF03575">
    <property type="entry name" value="Peptidase_S51"/>
    <property type="match status" value="1"/>
</dbReference>
<keyword evidence="3" id="KW-0378">Hydrolase</keyword>
<dbReference type="Gene3D" id="3.40.50.880">
    <property type="match status" value="1"/>
</dbReference>
<evidence type="ECO:0000313" key="5">
    <source>
        <dbReference type="EMBL" id="GAI82702.1"/>
    </source>
</evidence>
<evidence type="ECO:0008006" key="6">
    <source>
        <dbReference type="Google" id="ProtNLM"/>
    </source>
</evidence>
<comment type="caution">
    <text evidence="5">The sequence shown here is derived from an EMBL/GenBank/DDBJ whole genome shotgun (WGS) entry which is preliminary data.</text>
</comment>
<keyword evidence="2" id="KW-0645">Protease</keyword>
<dbReference type="GO" id="GO:0008236">
    <property type="term" value="F:serine-type peptidase activity"/>
    <property type="evidence" value="ECO:0007669"/>
    <property type="project" value="UniProtKB-KW"/>
</dbReference>
<sequence>GLNSPLGYILLAGGAEFSGRMAKPDRRAIELAGGFGASVSIIPAAAAPDNNHQRAGQNGVDWFKKLGAVNVSALPLIDRKSADDPAVIEALHRSKMIYMLGGFPRHLAQSLADSDSWQAILAAHQTGAVIAGSSAGAMVLCDHYYDPYEKNIFGGLGLIPDACILPHHDTFGKNWTPGLAQRLAGVILIGIDEQTSMLNDGPIGQWQVYGAGGVTLYKNDRKTHFAIGKRFDLKF</sequence>
<dbReference type="InterPro" id="IPR029062">
    <property type="entry name" value="Class_I_gatase-like"/>
</dbReference>
<dbReference type="AlphaFoldDB" id="X1RPM8"/>
<evidence type="ECO:0000256" key="1">
    <source>
        <dbReference type="ARBA" id="ARBA00006534"/>
    </source>
</evidence>
<evidence type="ECO:0000256" key="3">
    <source>
        <dbReference type="ARBA" id="ARBA00022801"/>
    </source>
</evidence>
<dbReference type="InterPro" id="IPR005320">
    <property type="entry name" value="Peptidase_S51"/>
</dbReference>
<gene>
    <name evidence="5" type="ORF">S12H4_26464</name>
</gene>
<evidence type="ECO:0000256" key="2">
    <source>
        <dbReference type="ARBA" id="ARBA00022670"/>
    </source>
</evidence>
<evidence type="ECO:0000256" key="4">
    <source>
        <dbReference type="ARBA" id="ARBA00022825"/>
    </source>
</evidence>
<protein>
    <recommendedName>
        <fullName evidence="6">Cyanophycinase</fullName>
    </recommendedName>
</protein>
<dbReference type="SUPFAM" id="SSF52317">
    <property type="entry name" value="Class I glutamine amidotransferase-like"/>
    <property type="match status" value="1"/>
</dbReference>
<keyword evidence="4" id="KW-0720">Serine protease</keyword>
<name>X1RPM8_9ZZZZ</name>
<dbReference type="GO" id="GO:0006508">
    <property type="term" value="P:proteolysis"/>
    <property type="evidence" value="ECO:0007669"/>
    <property type="project" value="UniProtKB-KW"/>
</dbReference>
<accession>X1RPM8</accession>
<dbReference type="PANTHER" id="PTHR36175">
    <property type="entry name" value="CYANOPHYCINASE"/>
    <property type="match status" value="1"/>
</dbReference>
<dbReference type="EMBL" id="BARW01015017">
    <property type="protein sequence ID" value="GAI82702.1"/>
    <property type="molecule type" value="Genomic_DNA"/>
</dbReference>
<organism evidence="5">
    <name type="scientific">marine sediment metagenome</name>
    <dbReference type="NCBI Taxonomy" id="412755"/>
    <lineage>
        <taxon>unclassified sequences</taxon>
        <taxon>metagenomes</taxon>
        <taxon>ecological metagenomes</taxon>
    </lineage>
</organism>
<dbReference type="PANTHER" id="PTHR36175:SF1">
    <property type="entry name" value="CYANOPHYCINASE"/>
    <property type="match status" value="1"/>
</dbReference>
<comment type="similarity">
    <text evidence="1">Belongs to the peptidase S51 family.</text>
</comment>
<proteinExistence type="inferred from homology"/>
<feature type="non-terminal residue" evidence="5">
    <location>
        <position position="1"/>
    </location>
</feature>